<gene>
    <name evidence="1" type="ORF">AVDCRST_MAG86-572</name>
</gene>
<dbReference type="InterPro" id="IPR008930">
    <property type="entry name" value="Terpenoid_cyclase/PrenylTrfase"/>
</dbReference>
<accession>A0A6J4UYI2</accession>
<protein>
    <submittedName>
        <fullName evidence="1">Uncharacterized protein</fullName>
    </submittedName>
</protein>
<organism evidence="1">
    <name type="scientific">uncultured Truepera sp</name>
    <dbReference type="NCBI Taxonomy" id="543023"/>
    <lineage>
        <taxon>Bacteria</taxon>
        <taxon>Thermotogati</taxon>
        <taxon>Deinococcota</taxon>
        <taxon>Deinococci</taxon>
        <taxon>Trueperales</taxon>
        <taxon>Trueperaceae</taxon>
        <taxon>Truepera</taxon>
        <taxon>environmental samples</taxon>
    </lineage>
</organism>
<dbReference type="SUPFAM" id="SSF48239">
    <property type="entry name" value="Terpenoid cyclases/Protein prenyltransferases"/>
    <property type="match status" value="1"/>
</dbReference>
<dbReference type="EMBL" id="CADCWP010000038">
    <property type="protein sequence ID" value="CAA9560430.1"/>
    <property type="molecule type" value="Genomic_DNA"/>
</dbReference>
<name>A0A6J4UYI2_9DEIN</name>
<dbReference type="AlphaFoldDB" id="A0A6J4UYI2"/>
<reference evidence="1" key="1">
    <citation type="submission" date="2020-02" db="EMBL/GenBank/DDBJ databases">
        <authorList>
            <person name="Meier V. D."/>
        </authorList>
    </citation>
    <scope>NUCLEOTIDE SEQUENCE</scope>
    <source>
        <strain evidence="1">AVDCRST_MAG86</strain>
    </source>
</reference>
<sequence length="283" mass="31322">MAILEQARQFFLKDARLLERHLFHYHFEGGPRGAVLRALLAYQSGSGVFAYGLEPDKRSAHPQPIDQEQALRVLADIGPDDVVLAQVLDFLPTLTTLKGGLPFVLESVADAPRAPWWNTEPDPPAALNPTASIVGLLYKLGVTHPWLEAATAFVWEKLEALTDSDPHTLLSVLVFLEAVPERAQVETVLERLAEEILRHTALETGAEGYAHPPYAFAPYPESLATRLYPTELMQRHHEVLTKKQQVDGGWPISWPAVGPGSELEYRGIVTLNALKTLRAYGTL</sequence>
<proteinExistence type="predicted"/>
<evidence type="ECO:0000313" key="1">
    <source>
        <dbReference type="EMBL" id="CAA9560430.1"/>
    </source>
</evidence>